<protein>
    <submittedName>
        <fullName evidence="1">Uncharacterized protein</fullName>
    </submittedName>
</protein>
<gene>
    <name evidence="1" type="ORF">B1H18_08740</name>
</gene>
<dbReference type="AlphaFoldDB" id="A0A1V4ADB0"/>
<accession>A0A1V4ADB0</accession>
<dbReference type="EMBL" id="MVFC01000004">
    <property type="protein sequence ID" value="OON81397.1"/>
    <property type="molecule type" value="Genomic_DNA"/>
</dbReference>
<name>A0A1V4ADB0_9ACTN</name>
<evidence type="ECO:0000313" key="1">
    <source>
        <dbReference type="EMBL" id="OON81397.1"/>
    </source>
</evidence>
<dbReference type="Proteomes" id="UP000190539">
    <property type="component" value="Unassembled WGS sequence"/>
</dbReference>
<comment type="caution">
    <text evidence="1">The sequence shown here is derived from an EMBL/GenBank/DDBJ whole genome shotgun (WGS) entry which is preliminary data.</text>
</comment>
<dbReference type="RefSeq" id="WP_077966381.1">
    <property type="nucleotide sequence ID" value="NZ_CP045178.1"/>
</dbReference>
<proteinExistence type="predicted"/>
<keyword evidence="2" id="KW-1185">Reference proteome</keyword>
<evidence type="ECO:0000313" key="2">
    <source>
        <dbReference type="Proteomes" id="UP000190539"/>
    </source>
</evidence>
<dbReference type="STRING" id="83656.B1H18_08740"/>
<sequence>MYEPIRSKSVHTLRGDLDEASFPHHSREEELDIQLAGYLAALLTVTDELRATSPGPSMDSAAEDLAHQITRLRRGHVPIRAAVTGEAGQKAHATRLHQRAHALAGRALVVAAARADTSAAILAAQRMDAHAAAERAAVAWQQQTEHGSKQLTPAG</sequence>
<reference evidence="1 2" key="1">
    <citation type="submission" date="2017-02" db="EMBL/GenBank/DDBJ databases">
        <title>Draft Genome Sequence of Streptomyces tsukubaensis F601, a Producer of the immunosuppressant tacrolimus FK506.</title>
        <authorList>
            <person name="Zong G."/>
            <person name="Zhong C."/>
            <person name="Fu J."/>
            <person name="Qin R."/>
            <person name="Cao G."/>
        </authorList>
    </citation>
    <scope>NUCLEOTIDE SEQUENCE [LARGE SCALE GENOMIC DNA]</scope>
    <source>
        <strain evidence="1 2">F601</strain>
    </source>
</reference>
<organism evidence="1 2">
    <name type="scientific">Streptomyces tsukubensis</name>
    <dbReference type="NCBI Taxonomy" id="83656"/>
    <lineage>
        <taxon>Bacteria</taxon>
        <taxon>Bacillati</taxon>
        <taxon>Actinomycetota</taxon>
        <taxon>Actinomycetes</taxon>
        <taxon>Kitasatosporales</taxon>
        <taxon>Streptomycetaceae</taxon>
        <taxon>Streptomyces</taxon>
    </lineage>
</organism>
<dbReference type="OrthoDB" id="3854098at2"/>